<evidence type="ECO:0000313" key="17">
    <source>
        <dbReference type="EMBL" id="ACI21746.1"/>
    </source>
</evidence>
<dbReference type="GO" id="GO:0007165">
    <property type="term" value="P:signal transduction"/>
    <property type="evidence" value="ECO:0000318"/>
    <property type="project" value="GO_Central"/>
</dbReference>
<dbReference type="AlphaFoldDB" id="B5YK24"/>
<dbReference type="Gene3D" id="3.30.565.10">
    <property type="entry name" value="Histidine kinase-like ATPase, C-terminal domain"/>
    <property type="match status" value="1"/>
</dbReference>
<dbReference type="InterPro" id="IPR004358">
    <property type="entry name" value="Sig_transdc_His_kin-like_C"/>
</dbReference>
<evidence type="ECO:0000256" key="12">
    <source>
        <dbReference type="ARBA" id="ARBA00023012"/>
    </source>
</evidence>
<dbReference type="Pfam" id="PF00512">
    <property type="entry name" value="HisKA"/>
    <property type="match status" value="1"/>
</dbReference>
<keyword evidence="12" id="KW-0902">Two-component regulatory system</keyword>
<dbReference type="InterPro" id="IPR033479">
    <property type="entry name" value="dCache_1"/>
</dbReference>
<dbReference type="EnsemblBacteria" id="ACI21746">
    <property type="protein sequence ID" value="ACI21746"/>
    <property type="gene ID" value="THEYE_A0747"/>
</dbReference>
<dbReference type="Pfam" id="PF02743">
    <property type="entry name" value="dCache_1"/>
    <property type="match status" value="1"/>
</dbReference>
<dbReference type="Proteomes" id="UP000000718">
    <property type="component" value="Chromosome"/>
</dbReference>
<feature type="transmembrane region" description="Helical" evidence="14">
    <location>
        <begin position="12"/>
        <end position="32"/>
    </location>
</feature>
<sequence>MKFSHLSIRTKIFLSIIIVVLVVFIDTFYITFYKSEQAIVKQAKEDNLQLLSNWILNINNEITYTEKIMDLIAIEIDKDKNLEEQVEIIKKKCSRFYAFFAFDSNGGIVFSSDHSKIDFNPSMVYKSLKDGYPEFLNLKKSFIFAPSNSALRDYVFVFTPFIKIGDDENRKNVVIAGAIKKDYLFRELKEFSNSNPEGSEWIISERGNIIWGRDKTLIGKRLQEVQNYFHVNIDKLHESLLQRKEGAISYEWQGKTNLIVYKHMENPDWSIVLVFNNILSIETLEKLKKYLIGIVLFNMFFALVLAKLLAQGITKPIEGLIKEASKLERGDYNLSLPVHRKDEIGVLAKALKKAIEEIQRRQEAEKNLQFQLLNEHKLAEVGQLVAGLVHNLNNPLNGIHGFAQLLKMKNSDNAEMCDMILSATENMKNIIKNVLSKTRLEQSTQEIPVDLNKVLSVELDFLQADMFFKHEVEKFIELDKSLPLIKGVYSDFSQSFSNIIKNALDAMRNTDKKKLTVKTYFADNYIHVQISDTGEGIPEKNIKYIFEPYFTTKRYIEEGQESRPAGTGLGLYMVQELLKKYNAEYDIQSKVGEGTTFTIKFPYAKQNNRQV</sequence>
<dbReference type="PROSITE" id="PS50885">
    <property type="entry name" value="HAMP"/>
    <property type="match status" value="1"/>
</dbReference>
<dbReference type="CDD" id="cd00082">
    <property type="entry name" value="HisKA"/>
    <property type="match status" value="1"/>
</dbReference>
<dbReference type="KEGG" id="tye:THEYE_A0747"/>
<dbReference type="SUPFAM" id="SSF47384">
    <property type="entry name" value="Homodimeric domain of signal transducing histidine kinase"/>
    <property type="match status" value="1"/>
</dbReference>
<reference evidence="17 18" key="2">
    <citation type="journal article" date="2015" name="Genome Announc.">
        <title>Genome Sequence of the Sulfate-Reducing Thermophilic Bacterium Thermodesulfovibrio yellowstonii Strain DSM 11347T (Phylum Nitrospirae).</title>
        <authorList>
            <person name="Bhatnagar S."/>
            <person name="Badger J.H."/>
            <person name="Madupu R."/>
            <person name="Khouri H.M."/>
            <person name="O'Connor E.M."/>
            <person name="Robb F.T."/>
            <person name="Ward N.L."/>
            <person name="Eisen J.A."/>
        </authorList>
    </citation>
    <scope>NUCLEOTIDE SEQUENCE [LARGE SCALE GENOMIC DNA]</scope>
    <source>
        <strain evidence="18">ATCC 51303 / DSM 11347 / YP87</strain>
    </source>
</reference>
<dbReference type="InterPro" id="IPR036890">
    <property type="entry name" value="HATPase_C_sf"/>
</dbReference>
<dbReference type="RefSeq" id="WP_012546453.1">
    <property type="nucleotide sequence ID" value="NC_011296.1"/>
</dbReference>
<dbReference type="CDD" id="cd00075">
    <property type="entry name" value="HATPase"/>
    <property type="match status" value="1"/>
</dbReference>
<evidence type="ECO:0000259" key="15">
    <source>
        <dbReference type="PROSITE" id="PS50109"/>
    </source>
</evidence>
<evidence type="ECO:0000256" key="8">
    <source>
        <dbReference type="ARBA" id="ARBA00022741"/>
    </source>
</evidence>
<proteinExistence type="predicted"/>
<keyword evidence="13 14" id="KW-0472">Membrane</keyword>
<dbReference type="eggNOG" id="COG4191">
    <property type="taxonomic scope" value="Bacteria"/>
</dbReference>
<evidence type="ECO:0000256" key="4">
    <source>
        <dbReference type="ARBA" id="ARBA00022475"/>
    </source>
</evidence>
<keyword evidence="11 14" id="KW-1133">Transmembrane helix</keyword>
<dbReference type="PANTHER" id="PTHR43065:SF46">
    <property type="entry name" value="C4-DICARBOXYLATE TRANSPORT SENSOR PROTEIN DCTB"/>
    <property type="match status" value="1"/>
</dbReference>
<dbReference type="InterPro" id="IPR003594">
    <property type="entry name" value="HATPase_dom"/>
</dbReference>
<evidence type="ECO:0000256" key="11">
    <source>
        <dbReference type="ARBA" id="ARBA00022989"/>
    </source>
</evidence>
<evidence type="ECO:0000313" key="18">
    <source>
        <dbReference type="Proteomes" id="UP000000718"/>
    </source>
</evidence>
<name>B5YK24_THEYD</name>
<dbReference type="Gene3D" id="6.10.340.10">
    <property type="match status" value="1"/>
</dbReference>
<evidence type="ECO:0000256" key="1">
    <source>
        <dbReference type="ARBA" id="ARBA00000085"/>
    </source>
</evidence>
<dbReference type="GO" id="GO:0000155">
    <property type="term" value="F:phosphorelay sensor kinase activity"/>
    <property type="evidence" value="ECO:0000318"/>
    <property type="project" value="GO_Central"/>
</dbReference>
<dbReference type="PROSITE" id="PS50109">
    <property type="entry name" value="HIS_KIN"/>
    <property type="match status" value="1"/>
</dbReference>
<dbReference type="SUPFAM" id="SSF158472">
    <property type="entry name" value="HAMP domain-like"/>
    <property type="match status" value="1"/>
</dbReference>
<dbReference type="GO" id="GO:0005524">
    <property type="term" value="F:ATP binding"/>
    <property type="evidence" value="ECO:0007669"/>
    <property type="project" value="UniProtKB-KW"/>
</dbReference>
<comment type="catalytic activity">
    <reaction evidence="1">
        <text>ATP + protein L-histidine = ADP + protein N-phospho-L-histidine.</text>
        <dbReference type="EC" id="2.7.13.3"/>
    </reaction>
</comment>
<dbReference type="GO" id="GO:0005886">
    <property type="term" value="C:plasma membrane"/>
    <property type="evidence" value="ECO:0007669"/>
    <property type="project" value="UniProtKB-SubCell"/>
</dbReference>
<dbReference type="InterPro" id="IPR005467">
    <property type="entry name" value="His_kinase_dom"/>
</dbReference>
<dbReference type="InterPro" id="IPR036097">
    <property type="entry name" value="HisK_dim/P_sf"/>
</dbReference>
<evidence type="ECO:0000256" key="6">
    <source>
        <dbReference type="ARBA" id="ARBA00022679"/>
    </source>
</evidence>
<evidence type="ECO:0000256" key="14">
    <source>
        <dbReference type="SAM" id="Phobius"/>
    </source>
</evidence>
<gene>
    <name evidence="17" type="ordered locus">THEYE_A0747</name>
</gene>
<protein>
    <recommendedName>
        <fullName evidence="3">histidine kinase</fullName>
        <ecNumber evidence="3">2.7.13.3</ecNumber>
    </recommendedName>
</protein>
<keyword evidence="7 14" id="KW-0812">Transmembrane</keyword>
<dbReference type="CDD" id="cd06225">
    <property type="entry name" value="HAMP"/>
    <property type="match status" value="1"/>
</dbReference>
<dbReference type="PANTHER" id="PTHR43065">
    <property type="entry name" value="SENSOR HISTIDINE KINASE"/>
    <property type="match status" value="1"/>
</dbReference>
<dbReference type="Pfam" id="PF02518">
    <property type="entry name" value="HATPase_c"/>
    <property type="match status" value="1"/>
</dbReference>
<dbReference type="EC" id="2.7.13.3" evidence="3"/>
<dbReference type="Pfam" id="PF00672">
    <property type="entry name" value="HAMP"/>
    <property type="match status" value="1"/>
</dbReference>
<keyword evidence="4" id="KW-1003">Cell membrane</keyword>
<comment type="subcellular location">
    <subcellularLocation>
        <location evidence="2">Cell membrane</location>
        <topology evidence="2">Multi-pass membrane protein</topology>
    </subcellularLocation>
</comment>
<dbReference type="SMART" id="SM00388">
    <property type="entry name" value="HisKA"/>
    <property type="match status" value="1"/>
</dbReference>
<evidence type="ECO:0000256" key="9">
    <source>
        <dbReference type="ARBA" id="ARBA00022777"/>
    </source>
</evidence>
<dbReference type="PATRIC" id="fig|289376.4.peg.738"/>
<feature type="transmembrane region" description="Helical" evidence="14">
    <location>
        <begin position="290"/>
        <end position="310"/>
    </location>
</feature>
<dbReference type="InParanoid" id="B5YK24"/>
<dbReference type="PRINTS" id="PR00344">
    <property type="entry name" value="BCTRLSENSOR"/>
</dbReference>
<keyword evidence="8" id="KW-0547">Nucleotide-binding</keyword>
<dbReference type="OrthoDB" id="9815750at2"/>
<evidence type="ECO:0000256" key="7">
    <source>
        <dbReference type="ARBA" id="ARBA00022692"/>
    </source>
</evidence>
<feature type="domain" description="HAMP" evidence="16">
    <location>
        <begin position="311"/>
        <end position="363"/>
    </location>
</feature>
<dbReference type="SMART" id="SM00387">
    <property type="entry name" value="HATPase_c"/>
    <property type="match status" value="1"/>
</dbReference>
<dbReference type="SUPFAM" id="SSF55874">
    <property type="entry name" value="ATPase domain of HSP90 chaperone/DNA topoisomerase II/histidine kinase"/>
    <property type="match status" value="1"/>
</dbReference>
<keyword evidence="9 17" id="KW-0418">Kinase</keyword>
<feature type="domain" description="Histidine kinase" evidence="15">
    <location>
        <begin position="387"/>
        <end position="605"/>
    </location>
</feature>
<keyword evidence="5" id="KW-0597">Phosphoprotein</keyword>
<evidence type="ECO:0000256" key="5">
    <source>
        <dbReference type="ARBA" id="ARBA00022553"/>
    </source>
</evidence>
<evidence type="ECO:0000256" key="3">
    <source>
        <dbReference type="ARBA" id="ARBA00012438"/>
    </source>
</evidence>
<dbReference type="Gene3D" id="3.30.450.20">
    <property type="entry name" value="PAS domain"/>
    <property type="match status" value="1"/>
</dbReference>
<accession>B5YK24</accession>
<keyword evidence="10" id="KW-0067">ATP-binding</keyword>
<evidence type="ECO:0000256" key="13">
    <source>
        <dbReference type="ARBA" id="ARBA00023136"/>
    </source>
</evidence>
<dbReference type="STRING" id="289376.THEYE_A0747"/>
<keyword evidence="18" id="KW-1185">Reference proteome</keyword>
<dbReference type="InterPro" id="IPR003661">
    <property type="entry name" value="HisK_dim/P_dom"/>
</dbReference>
<dbReference type="HOGENOM" id="CLU_446832_0_0_0"/>
<keyword evidence="6" id="KW-0808">Transferase</keyword>
<dbReference type="InterPro" id="IPR003660">
    <property type="entry name" value="HAMP_dom"/>
</dbReference>
<evidence type="ECO:0000259" key="16">
    <source>
        <dbReference type="PROSITE" id="PS50885"/>
    </source>
</evidence>
<dbReference type="SMART" id="SM00304">
    <property type="entry name" value="HAMP"/>
    <property type="match status" value="1"/>
</dbReference>
<evidence type="ECO:0000256" key="2">
    <source>
        <dbReference type="ARBA" id="ARBA00004651"/>
    </source>
</evidence>
<organism evidence="17 18">
    <name type="scientific">Thermodesulfovibrio yellowstonii (strain ATCC 51303 / DSM 11347 / YP87)</name>
    <dbReference type="NCBI Taxonomy" id="289376"/>
    <lineage>
        <taxon>Bacteria</taxon>
        <taxon>Pseudomonadati</taxon>
        <taxon>Nitrospirota</taxon>
        <taxon>Thermodesulfovibrionia</taxon>
        <taxon>Thermodesulfovibrionales</taxon>
        <taxon>Thermodesulfovibrionaceae</taxon>
        <taxon>Thermodesulfovibrio</taxon>
    </lineage>
</organism>
<dbReference type="EMBL" id="CP001147">
    <property type="protein sequence ID" value="ACI21746.1"/>
    <property type="molecule type" value="Genomic_DNA"/>
</dbReference>
<reference evidence="18" key="1">
    <citation type="submission" date="2008-08" db="EMBL/GenBank/DDBJ databases">
        <title>The complete genome sequence of Thermodesulfovibrio yellowstonii strain ATCC 51303 / DSM 11347 / YP87.</title>
        <authorList>
            <person name="Dodson R.J."/>
            <person name="Durkin A.S."/>
            <person name="Wu M."/>
            <person name="Eisen J."/>
            <person name="Sutton G."/>
        </authorList>
    </citation>
    <scope>NUCLEOTIDE SEQUENCE [LARGE SCALE GENOMIC DNA]</scope>
    <source>
        <strain evidence="18">ATCC 51303 / DSM 11347 / YP87</strain>
    </source>
</reference>
<dbReference type="Gene3D" id="1.10.287.130">
    <property type="match status" value="1"/>
</dbReference>
<evidence type="ECO:0000256" key="10">
    <source>
        <dbReference type="ARBA" id="ARBA00022840"/>
    </source>
</evidence>